<protein>
    <submittedName>
        <fullName evidence="3">Winged helix-turn helix</fullName>
    </submittedName>
</protein>
<dbReference type="Proteomes" id="UP000265715">
    <property type="component" value="Unassembled WGS sequence"/>
</dbReference>
<name>A0A399EES5_9DEIN</name>
<dbReference type="AlphaFoldDB" id="A0A399EES5"/>
<comment type="caution">
    <text evidence="3">The sequence shown here is derived from an EMBL/GenBank/DDBJ whole genome shotgun (WGS) entry which is preliminary data.</text>
</comment>
<feature type="region of interest" description="Disordered" evidence="1">
    <location>
        <begin position="152"/>
        <end position="184"/>
    </location>
</feature>
<evidence type="ECO:0000259" key="2">
    <source>
        <dbReference type="Pfam" id="PF13592"/>
    </source>
</evidence>
<evidence type="ECO:0000313" key="3">
    <source>
        <dbReference type="EMBL" id="RIH82418.1"/>
    </source>
</evidence>
<dbReference type="Pfam" id="PF13592">
    <property type="entry name" value="HTH_33"/>
    <property type="match status" value="1"/>
</dbReference>
<dbReference type="Pfam" id="PF13551">
    <property type="entry name" value="HTH_29"/>
    <property type="match status" value="1"/>
</dbReference>
<organism evidence="3 4">
    <name type="scientific">Calidithermus terrae</name>
    <dbReference type="NCBI Taxonomy" id="1408545"/>
    <lineage>
        <taxon>Bacteria</taxon>
        <taxon>Thermotogati</taxon>
        <taxon>Deinococcota</taxon>
        <taxon>Deinococci</taxon>
        <taxon>Thermales</taxon>
        <taxon>Thermaceae</taxon>
        <taxon>Calidithermus</taxon>
    </lineage>
</organism>
<dbReference type="InterPro" id="IPR025959">
    <property type="entry name" value="Winged_HTH_dom"/>
</dbReference>
<evidence type="ECO:0000256" key="1">
    <source>
        <dbReference type="SAM" id="MobiDB-lite"/>
    </source>
</evidence>
<gene>
    <name evidence="3" type="ORF">Mterra_02682</name>
</gene>
<sequence length="184" mass="21392">MLYPFLLYPSFMTVADHLTLNELWRRVKKAEDPIERIRFLAVYHAKRGLTAKEIARITLNSSRWVQETVRRYHQEGPEALKDKRHQNPGQQPKLTPEEQGRVLEALQGPPPDGGLWTGPKLRDWVERELGKKVSLYPIYRLLHEMGFALRSPRPRHRRADVQAQQAFKKSSPRRSSRPGRRGGG</sequence>
<accession>A0A399EES5</accession>
<keyword evidence="4" id="KW-1185">Reference proteome</keyword>
<dbReference type="SUPFAM" id="SSF46689">
    <property type="entry name" value="Homeodomain-like"/>
    <property type="match status" value="1"/>
</dbReference>
<dbReference type="InterPro" id="IPR009057">
    <property type="entry name" value="Homeodomain-like_sf"/>
</dbReference>
<dbReference type="EMBL" id="QXDL01000122">
    <property type="protein sequence ID" value="RIH82418.1"/>
    <property type="molecule type" value="Genomic_DNA"/>
</dbReference>
<feature type="domain" description="Winged helix-turn helix" evidence="2">
    <location>
        <begin position="112"/>
        <end position="169"/>
    </location>
</feature>
<reference evidence="3 4" key="1">
    <citation type="submission" date="2018-08" db="EMBL/GenBank/DDBJ databases">
        <title>Meiothermus terrae DSM 26712 genome sequencing project.</title>
        <authorList>
            <person name="Da Costa M.S."/>
            <person name="Albuquerque L."/>
            <person name="Raposo P."/>
            <person name="Froufe H.J.C."/>
            <person name="Barroso C.S."/>
            <person name="Egas C."/>
        </authorList>
    </citation>
    <scope>NUCLEOTIDE SEQUENCE [LARGE SCALE GENOMIC DNA]</scope>
    <source>
        <strain evidence="3 4">DSM 26712</strain>
    </source>
</reference>
<evidence type="ECO:0000313" key="4">
    <source>
        <dbReference type="Proteomes" id="UP000265715"/>
    </source>
</evidence>
<feature type="region of interest" description="Disordered" evidence="1">
    <location>
        <begin position="76"/>
        <end position="98"/>
    </location>
</feature>
<feature type="compositionally biased region" description="Basic residues" evidence="1">
    <location>
        <begin position="170"/>
        <end position="184"/>
    </location>
</feature>
<proteinExistence type="predicted"/>